<evidence type="ECO:0000256" key="2">
    <source>
        <dbReference type="ARBA" id="ARBA00023125"/>
    </source>
</evidence>
<accession>A0A1E4SHJ7</accession>
<evidence type="ECO:0000313" key="8">
    <source>
        <dbReference type="Proteomes" id="UP000094285"/>
    </source>
</evidence>
<evidence type="ECO:0000256" key="4">
    <source>
        <dbReference type="ARBA" id="ARBA00023242"/>
    </source>
</evidence>
<dbReference type="PANTHER" id="PTHR31069">
    <property type="entry name" value="OLEATE-ACTIVATED TRANSCRIPTION FACTOR 1-RELATED"/>
    <property type="match status" value="1"/>
</dbReference>
<dbReference type="Pfam" id="PF00172">
    <property type="entry name" value="Zn_clus"/>
    <property type="match status" value="1"/>
</dbReference>
<dbReference type="STRING" id="984487.A0A1E4SHJ7"/>
<keyword evidence="2" id="KW-0238">DNA-binding</keyword>
<proteinExistence type="predicted"/>
<name>A0A1E4SHJ7_9ASCO</name>
<dbReference type="GO" id="GO:0000981">
    <property type="term" value="F:DNA-binding transcription factor activity, RNA polymerase II-specific"/>
    <property type="evidence" value="ECO:0007669"/>
    <property type="project" value="InterPro"/>
</dbReference>
<evidence type="ECO:0000313" key="7">
    <source>
        <dbReference type="EMBL" id="ODV78966.1"/>
    </source>
</evidence>
<keyword evidence="8" id="KW-1185">Reference proteome</keyword>
<gene>
    <name evidence="7" type="ORF">CANTADRAFT_51867</name>
</gene>
<dbReference type="PROSITE" id="PS00463">
    <property type="entry name" value="ZN2_CY6_FUNGAL_1"/>
    <property type="match status" value="1"/>
</dbReference>
<dbReference type="RefSeq" id="XP_020064088.1">
    <property type="nucleotide sequence ID" value="XM_020209997.1"/>
</dbReference>
<dbReference type="PANTHER" id="PTHR31069:SF32">
    <property type="entry name" value="ARGININE METABOLISM REGULATION PROTEIN II"/>
    <property type="match status" value="1"/>
</dbReference>
<dbReference type="EMBL" id="KV453912">
    <property type="protein sequence ID" value="ODV78966.1"/>
    <property type="molecule type" value="Genomic_DNA"/>
</dbReference>
<keyword evidence="1" id="KW-0805">Transcription regulation</keyword>
<reference evidence="8" key="1">
    <citation type="submission" date="2016-05" db="EMBL/GenBank/DDBJ databases">
        <title>Comparative genomics of biotechnologically important yeasts.</title>
        <authorList>
            <consortium name="DOE Joint Genome Institute"/>
            <person name="Riley R."/>
            <person name="Haridas S."/>
            <person name="Wolfe K.H."/>
            <person name="Lopes M.R."/>
            <person name="Hittinger C.T."/>
            <person name="Goker M."/>
            <person name="Salamov A."/>
            <person name="Wisecaver J."/>
            <person name="Long T.M."/>
            <person name="Aerts A.L."/>
            <person name="Barry K."/>
            <person name="Choi C."/>
            <person name="Clum A."/>
            <person name="Coughlan A.Y."/>
            <person name="Deshpande S."/>
            <person name="Douglass A.P."/>
            <person name="Hanson S.J."/>
            <person name="Klenk H.-P."/>
            <person name="Labutti K."/>
            <person name="Lapidus A."/>
            <person name="Lindquist E."/>
            <person name="Lipzen A."/>
            <person name="Meier-Kolthoff J.P."/>
            <person name="Ohm R.A."/>
            <person name="Otillar R.P."/>
            <person name="Pangilinan J."/>
            <person name="Peng Y."/>
            <person name="Rokas A."/>
            <person name="Rosa C.A."/>
            <person name="Scheuner C."/>
            <person name="Sibirny A.A."/>
            <person name="Slot J.C."/>
            <person name="Stielow J.B."/>
            <person name="Sun H."/>
            <person name="Kurtzman C.P."/>
            <person name="Blackwell M."/>
            <person name="Grigoriev I.V."/>
            <person name="Jeffries T.W."/>
        </authorList>
    </citation>
    <scope>NUCLEOTIDE SEQUENCE [LARGE SCALE GENOMIC DNA]</scope>
    <source>
        <strain evidence="8">NRRL Y-17324</strain>
    </source>
</reference>
<dbReference type="GeneID" id="30984133"/>
<evidence type="ECO:0000256" key="1">
    <source>
        <dbReference type="ARBA" id="ARBA00023015"/>
    </source>
</evidence>
<feature type="compositionally biased region" description="Low complexity" evidence="5">
    <location>
        <begin position="162"/>
        <end position="176"/>
    </location>
</feature>
<dbReference type="GO" id="GO:0008270">
    <property type="term" value="F:zinc ion binding"/>
    <property type="evidence" value="ECO:0007669"/>
    <property type="project" value="InterPro"/>
</dbReference>
<dbReference type="InterPro" id="IPR036864">
    <property type="entry name" value="Zn2-C6_fun-type_DNA-bd_sf"/>
</dbReference>
<sequence>MTRRRNFEGCWTCRSRKVKCDLQKPHCQRCTKAGLDCAGFDIKLAWAPPLTVSSHDRSLVSLGGDEDKSDFQRRNVELVKFPPHMLYTTYSELNRRLDRLEAQALAKRTGRVGPFGVYDARRRARRQKGAGGVLSVHLPIRTVQVHTKASGHHTKASADRITTTTTTTTRSDTSSSPPSPPSPPLPPYKRESIFSRNNNSWVHYELMEHAKLTIVAIKGTAHRFTEQNVLHILYPKFFPNLDSDDDWMADIRITHKLFFMDEHADLWLKGAFKVLACAVGPDLFTFNRVAFSHNYIDTLVIPYLMSVFCEFICCEFTNWNSSDLHLTDNSSRGFSRSALRKNIKLAIVYLVLGLSSFKMSLRAQTPPGDHLELPMDDHLKMSVELRKLSISILNYHLDEYDNNSLELDQCERDDQRLEYEDMLLLAVIMQIELDNCFSVYENFELIYAIGDYIVKNKYTKARMTHFRRLLINMFRIMYMFFESTQSVNMFNYAISEGDENANYRDLSENYDLAAAMAGAPKKRKVERFVPKAHFTTSVDMDTLHMMYGLPGSLLDLFHEIVHLTNHKNIFQRKRVFPRNFPKICAEIEDKLIGWRVEHYWDLDLENNPMHRCLDLGILAFHEALIVYHKRLIKEQVSGPAYQAHVRKAIGYLQEMTRLSDQNNIKLRPTFWILLVCGSEATEKEDQKLIEALWKTPGFSQFNYWRGKQILYEIWKRRDLGEEFGFMDMVREWDVVLSLG</sequence>
<dbReference type="PROSITE" id="PS50048">
    <property type="entry name" value="ZN2_CY6_FUNGAL_2"/>
    <property type="match status" value="1"/>
</dbReference>
<dbReference type="CDD" id="cd00067">
    <property type="entry name" value="GAL4"/>
    <property type="match status" value="1"/>
</dbReference>
<dbReference type="GO" id="GO:0003677">
    <property type="term" value="F:DNA binding"/>
    <property type="evidence" value="ECO:0007669"/>
    <property type="project" value="UniProtKB-KW"/>
</dbReference>
<dbReference type="Proteomes" id="UP000094285">
    <property type="component" value="Unassembled WGS sequence"/>
</dbReference>
<evidence type="ECO:0000259" key="6">
    <source>
        <dbReference type="PROSITE" id="PS50048"/>
    </source>
</evidence>
<dbReference type="Gene3D" id="4.10.240.10">
    <property type="entry name" value="Zn(2)-C6 fungal-type DNA-binding domain"/>
    <property type="match status" value="1"/>
</dbReference>
<keyword evidence="3" id="KW-0804">Transcription</keyword>
<dbReference type="InterPro" id="IPR001138">
    <property type="entry name" value="Zn2Cys6_DnaBD"/>
</dbReference>
<dbReference type="AlphaFoldDB" id="A0A1E4SHJ7"/>
<dbReference type="OrthoDB" id="3477330at2759"/>
<dbReference type="SUPFAM" id="SSF57701">
    <property type="entry name" value="Zn2/Cys6 DNA-binding domain"/>
    <property type="match status" value="1"/>
</dbReference>
<dbReference type="SMART" id="SM00066">
    <property type="entry name" value="GAL4"/>
    <property type="match status" value="1"/>
</dbReference>
<dbReference type="InterPro" id="IPR021858">
    <property type="entry name" value="Fun_TF"/>
</dbReference>
<dbReference type="InterPro" id="IPR050675">
    <property type="entry name" value="OAF3"/>
</dbReference>
<evidence type="ECO:0000256" key="5">
    <source>
        <dbReference type="SAM" id="MobiDB-lite"/>
    </source>
</evidence>
<keyword evidence="4" id="KW-0539">Nucleus</keyword>
<feature type="region of interest" description="Disordered" evidence="5">
    <location>
        <begin position="146"/>
        <end position="190"/>
    </location>
</feature>
<protein>
    <recommendedName>
        <fullName evidence="6">Zn(2)-C6 fungal-type domain-containing protein</fullName>
    </recommendedName>
</protein>
<feature type="domain" description="Zn(2)-C6 fungal-type" evidence="6">
    <location>
        <begin position="9"/>
        <end position="37"/>
    </location>
</feature>
<organism evidence="7 8">
    <name type="scientific">Suhomyces tanzawaensis NRRL Y-17324</name>
    <dbReference type="NCBI Taxonomy" id="984487"/>
    <lineage>
        <taxon>Eukaryota</taxon>
        <taxon>Fungi</taxon>
        <taxon>Dikarya</taxon>
        <taxon>Ascomycota</taxon>
        <taxon>Saccharomycotina</taxon>
        <taxon>Pichiomycetes</taxon>
        <taxon>Debaryomycetaceae</taxon>
        <taxon>Suhomyces</taxon>
    </lineage>
</organism>
<dbReference type="Pfam" id="PF11951">
    <property type="entry name" value="Fungal_trans_2"/>
    <property type="match status" value="1"/>
</dbReference>
<evidence type="ECO:0000256" key="3">
    <source>
        <dbReference type="ARBA" id="ARBA00023163"/>
    </source>
</evidence>
<feature type="compositionally biased region" description="Pro residues" evidence="5">
    <location>
        <begin position="177"/>
        <end position="187"/>
    </location>
</feature>